<dbReference type="Proteomes" id="UP000029080">
    <property type="component" value="Unassembled WGS sequence"/>
</dbReference>
<proteinExistence type="inferred from homology"/>
<dbReference type="PANTHER" id="PTHR33744:SF7">
    <property type="entry name" value="PUCR FAMILY TRANSCRIPTIONAL REGULATOR"/>
    <property type="match status" value="1"/>
</dbReference>
<dbReference type="AlphaFoldDB" id="A0A087ECK4"/>
<dbReference type="eggNOG" id="COG2508">
    <property type="taxonomic scope" value="Bacteria"/>
</dbReference>
<comment type="caution">
    <text evidence="2">The sequence shown here is derived from an EMBL/GenBank/DDBJ whole genome shotgun (WGS) entry which is preliminary data.</text>
</comment>
<dbReference type="PANTHER" id="PTHR33744">
    <property type="entry name" value="CARBOHYDRATE DIACID REGULATOR"/>
    <property type="match status" value="1"/>
</dbReference>
<evidence type="ECO:0000313" key="2">
    <source>
        <dbReference type="EMBL" id="KFJ05505.1"/>
    </source>
</evidence>
<dbReference type="Gene3D" id="1.10.10.2840">
    <property type="entry name" value="PucR C-terminal helix-turn-helix domain"/>
    <property type="match status" value="1"/>
</dbReference>
<dbReference type="Gene3D" id="3.30.70.2730">
    <property type="match status" value="1"/>
</dbReference>
<organism evidence="2 3">
    <name type="scientific">Bifidobacterium tsurumiense</name>
    <dbReference type="NCBI Taxonomy" id="356829"/>
    <lineage>
        <taxon>Bacteria</taxon>
        <taxon>Bacillati</taxon>
        <taxon>Actinomycetota</taxon>
        <taxon>Actinomycetes</taxon>
        <taxon>Bifidobacteriales</taxon>
        <taxon>Bifidobacteriaceae</taxon>
        <taxon>Bifidobacterium</taxon>
    </lineage>
</organism>
<dbReference type="Pfam" id="PF17853">
    <property type="entry name" value="GGDEF_2"/>
    <property type="match status" value="1"/>
</dbReference>
<accession>A0A087ECK4</accession>
<dbReference type="InterPro" id="IPR051448">
    <property type="entry name" value="CdaR-like_regulators"/>
</dbReference>
<dbReference type="OrthoDB" id="3246591at2"/>
<dbReference type="Pfam" id="PF13556">
    <property type="entry name" value="HTH_30"/>
    <property type="match status" value="1"/>
</dbReference>
<sequence length="302" mass="32133">MSATQPAYDDFLELLASQIGENTEATQHSAENSAAAQSDSLASDGDALSSFSVTAMDHRIESIVMECLAKGIVDTRIESLFHLLGWRQTVDCFTVAGSPRPGFDAASVRIRSEVRNLGGNMCIVARSGTQCIALIGIQAAVTPETTCTAILPAFDDAAPVCLGPTRHGIDGASQSIIGALTAIKAAPAIHPIPHPMRADDVLPERALLGDEGARDELVLTVYGSLRGDNPDDPTLATVDAFLQSGSSLDITARELNVHPNTVRYRLKRASETTGWDATDPREAFVLQTAIALGRIREAQERQ</sequence>
<comment type="similarity">
    <text evidence="1">Belongs to the CdaR family.</text>
</comment>
<keyword evidence="3" id="KW-1185">Reference proteome</keyword>
<name>A0A087ECK4_9BIFI</name>
<dbReference type="InterPro" id="IPR041522">
    <property type="entry name" value="CdaR_GGDEF"/>
</dbReference>
<dbReference type="Gene3D" id="1.20.5.5100">
    <property type="match status" value="1"/>
</dbReference>
<protein>
    <submittedName>
        <fullName evidence="2">Uncharacterized protein</fullName>
    </submittedName>
</protein>
<dbReference type="InterPro" id="IPR042070">
    <property type="entry name" value="PucR_C-HTH_sf"/>
</dbReference>
<reference evidence="2 3" key="1">
    <citation type="submission" date="2014-03" db="EMBL/GenBank/DDBJ databases">
        <title>Genomics of Bifidobacteria.</title>
        <authorList>
            <person name="Ventura M."/>
            <person name="Milani C."/>
            <person name="Lugli G.A."/>
        </authorList>
    </citation>
    <scope>NUCLEOTIDE SEQUENCE [LARGE SCALE GENOMIC DNA]</scope>
    <source>
        <strain evidence="2 3">JCM 13495</strain>
    </source>
</reference>
<dbReference type="InterPro" id="IPR025736">
    <property type="entry name" value="PucR_C-HTH_dom"/>
</dbReference>
<evidence type="ECO:0000256" key="1">
    <source>
        <dbReference type="ARBA" id="ARBA00006754"/>
    </source>
</evidence>
<dbReference type="STRING" id="356829.BITS_0181"/>
<gene>
    <name evidence="2" type="ORF">BITS_0181</name>
</gene>
<evidence type="ECO:0000313" key="3">
    <source>
        <dbReference type="Proteomes" id="UP000029080"/>
    </source>
</evidence>
<dbReference type="EMBL" id="JGZU01000015">
    <property type="protein sequence ID" value="KFJ05505.1"/>
    <property type="molecule type" value="Genomic_DNA"/>
</dbReference>